<feature type="compositionally biased region" description="Acidic residues" evidence="1">
    <location>
        <begin position="58"/>
        <end position="70"/>
    </location>
</feature>
<proteinExistence type="predicted"/>
<protein>
    <submittedName>
        <fullName evidence="2">Uncharacterized protein</fullName>
    </submittedName>
</protein>
<reference evidence="2 3" key="1">
    <citation type="journal article" date="2021" name="Int. J. Syst. Evol. Microbiol.">
        <title>Amazonocrinis nigriterrae gen. nov., sp. nov., Atlanticothrix silvestris gen. nov., sp. nov. and Dendronalium phyllosphericum gen. nov., sp. nov., nostocacean cyanobacteria from Brazilian environments.</title>
        <authorList>
            <person name="Alvarenga D.O."/>
            <person name="Andreote A.P.D."/>
            <person name="Branco L.H.Z."/>
            <person name="Delbaje E."/>
            <person name="Cruz R.B."/>
            <person name="Varani A.M."/>
            <person name="Fiore M.F."/>
        </authorList>
    </citation>
    <scope>NUCLEOTIDE SEQUENCE [LARGE SCALE GENOMIC DNA]</scope>
    <source>
        <strain evidence="2 3">CENA357</strain>
    </source>
</reference>
<accession>A0A8J7KYN2</accession>
<evidence type="ECO:0000256" key="1">
    <source>
        <dbReference type="SAM" id="MobiDB-lite"/>
    </source>
</evidence>
<sequence>MSQEKFFDEALEALYKAAKASANFVEAALTSKDGDFDSAYKERLKVALSVLKITWSNEEEDEEYEEDEENELPHTLSNN</sequence>
<name>A0A8J7KYN2_9CYAN</name>
<keyword evidence="3" id="KW-1185">Reference proteome</keyword>
<dbReference type="RefSeq" id="WP_214437774.1">
    <property type="nucleotide sequence ID" value="NZ_JAECZB010000004.1"/>
</dbReference>
<evidence type="ECO:0000313" key="2">
    <source>
        <dbReference type="EMBL" id="MBH8551469.1"/>
    </source>
</evidence>
<dbReference type="Proteomes" id="UP000599391">
    <property type="component" value="Unassembled WGS sequence"/>
</dbReference>
<feature type="region of interest" description="Disordered" evidence="1">
    <location>
        <begin position="58"/>
        <end position="79"/>
    </location>
</feature>
<gene>
    <name evidence="2" type="ORF">I8751_03550</name>
</gene>
<evidence type="ECO:0000313" key="3">
    <source>
        <dbReference type="Proteomes" id="UP000599391"/>
    </source>
</evidence>
<organism evidence="2 3">
    <name type="scientific">Atlanticothrix silvestris CENA357</name>
    <dbReference type="NCBI Taxonomy" id="1725252"/>
    <lineage>
        <taxon>Bacteria</taxon>
        <taxon>Bacillati</taxon>
        <taxon>Cyanobacteriota</taxon>
        <taxon>Cyanophyceae</taxon>
        <taxon>Nostocales</taxon>
        <taxon>Nodulariaceae</taxon>
        <taxon>Atlanticothrix</taxon>
        <taxon>Atlanticothrix silvestris</taxon>
    </lineage>
</organism>
<comment type="caution">
    <text evidence="2">The sequence shown here is derived from an EMBL/GenBank/DDBJ whole genome shotgun (WGS) entry which is preliminary data.</text>
</comment>
<dbReference type="AlphaFoldDB" id="A0A8J7KYN2"/>
<dbReference type="EMBL" id="JAECZB010000004">
    <property type="protein sequence ID" value="MBH8551469.1"/>
    <property type="molecule type" value="Genomic_DNA"/>
</dbReference>